<dbReference type="SUPFAM" id="SSF53850">
    <property type="entry name" value="Periplasmic binding protein-like II"/>
    <property type="match status" value="1"/>
</dbReference>
<gene>
    <name evidence="13" type="ORF">FYK55_23535</name>
</gene>
<evidence type="ECO:0000256" key="5">
    <source>
        <dbReference type="ARBA" id="ARBA00023065"/>
    </source>
</evidence>
<keyword evidence="5" id="KW-0406">Ion transport</keyword>
<dbReference type="RefSeq" id="WP_150079083.1">
    <property type="nucleotide sequence ID" value="NZ_VWOX01000017.1"/>
</dbReference>
<dbReference type="Gene3D" id="1.10.287.70">
    <property type="match status" value="1"/>
</dbReference>
<evidence type="ECO:0000256" key="9">
    <source>
        <dbReference type="ARBA" id="ARBA00023303"/>
    </source>
</evidence>
<evidence type="ECO:0000256" key="4">
    <source>
        <dbReference type="ARBA" id="ARBA00022989"/>
    </source>
</evidence>
<evidence type="ECO:0000256" key="6">
    <source>
        <dbReference type="ARBA" id="ARBA00023136"/>
    </source>
</evidence>
<evidence type="ECO:0000256" key="7">
    <source>
        <dbReference type="ARBA" id="ARBA00023170"/>
    </source>
</evidence>
<keyword evidence="3 10" id="KW-0812">Transmembrane</keyword>
<comment type="caution">
    <text evidence="13">The sequence shown here is derived from an EMBL/GenBank/DDBJ whole genome shotgun (WGS) entry which is preliminary data.</text>
</comment>
<dbReference type="AlphaFoldDB" id="A0A5M6D0E7"/>
<keyword evidence="14" id="KW-1185">Reference proteome</keyword>
<accession>A0A5M6D0E7</accession>
<feature type="domain" description="Solute-binding protein family 3/N-terminal" evidence="11">
    <location>
        <begin position="41"/>
        <end position="367"/>
    </location>
</feature>
<evidence type="ECO:0000256" key="10">
    <source>
        <dbReference type="SAM" id="Phobius"/>
    </source>
</evidence>
<dbReference type="EMBL" id="VWOX01000017">
    <property type="protein sequence ID" value="KAA5539772.1"/>
    <property type="molecule type" value="Genomic_DNA"/>
</dbReference>
<evidence type="ECO:0000256" key="3">
    <source>
        <dbReference type="ARBA" id="ARBA00022692"/>
    </source>
</evidence>
<keyword evidence="8" id="KW-0325">Glycoprotein</keyword>
<feature type="transmembrane region" description="Helical" evidence="10">
    <location>
        <begin position="219"/>
        <end position="241"/>
    </location>
</feature>
<evidence type="ECO:0000256" key="8">
    <source>
        <dbReference type="ARBA" id="ARBA00023180"/>
    </source>
</evidence>
<evidence type="ECO:0000313" key="13">
    <source>
        <dbReference type="EMBL" id="KAA5539772.1"/>
    </source>
</evidence>
<keyword evidence="2" id="KW-0813">Transport</keyword>
<feature type="transmembrane region" description="Helical" evidence="10">
    <location>
        <begin position="151"/>
        <end position="172"/>
    </location>
</feature>
<proteinExistence type="predicted"/>
<keyword evidence="9" id="KW-0407">Ion channel</keyword>
<name>A0A5M6D0E7_9BACT</name>
<comment type="subcellular location">
    <subcellularLocation>
        <location evidence="1">Membrane</location>
        <topology evidence="1">Multi-pass membrane protein</topology>
    </subcellularLocation>
</comment>
<dbReference type="Pfam" id="PF00060">
    <property type="entry name" value="Lig_chan"/>
    <property type="match status" value="1"/>
</dbReference>
<dbReference type="InterPro" id="IPR001320">
    <property type="entry name" value="Iontro_rcpt_C"/>
</dbReference>
<evidence type="ECO:0000259" key="12">
    <source>
        <dbReference type="SMART" id="SM00079"/>
    </source>
</evidence>
<dbReference type="SMART" id="SM00079">
    <property type="entry name" value="PBPe"/>
    <property type="match status" value="1"/>
</dbReference>
<keyword evidence="4 10" id="KW-1133">Transmembrane helix</keyword>
<evidence type="ECO:0000259" key="11">
    <source>
        <dbReference type="SMART" id="SM00062"/>
    </source>
</evidence>
<feature type="transmembrane region" description="Helical" evidence="10">
    <location>
        <begin position="193"/>
        <end position="213"/>
    </location>
</feature>
<dbReference type="GO" id="GO:0016020">
    <property type="term" value="C:membrane"/>
    <property type="evidence" value="ECO:0007669"/>
    <property type="project" value="UniProtKB-SubCell"/>
</dbReference>
<evidence type="ECO:0000313" key="14">
    <source>
        <dbReference type="Proteomes" id="UP000324479"/>
    </source>
</evidence>
<keyword evidence="7" id="KW-0675">Receptor</keyword>
<dbReference type="Proteomes" id="UP000324479">
    <property type="component" value="Unassembled WGS sequence"/>
</dbReference>
<dbReference type="InterPro" id="IPR001638">
    <property type="entry name" value="Solute-binding_3/MltF_N"/>
</dbReference>
<dbReference type="Gene3D" id="3.40.190.10">
    <property type="entry name" value="Periplasmic binding protein-like II"/>
    <property type="match status" value="2"/>
</dbReference>
<evidence type="ECO:0000256" key="1">
    <source>
        <dbReference type="ARBA" id="ARBA00004141"/>
    </source>
</evidence>
<keyword evidence="6 10" id="KW-0472">Membrane</keyword>
<evidence type="ECO:0000256" key="2">
    <source>
        <dbReference type="ARBA" id="ARBA00022448"/>
    </source>
</evidence>
<dbReference type="GO" id="GO:0015276">
    <property type="term" value="F:ligand-gated monoatomic ion channel activity"/>
    <property type="evidence" value="ECO:0007669"/>
    <property type="project" value="InterPro"/>
</dbReference>
<organism evidence="13 14">
    <name type="scientific">Roseiconus nitratireducens</name>
    <dbReference type="NCBI Taxonomy" id="2605748"/>
    <lineage>
        <taxon>Bacteria</taxon>
        <taxon>Pseudomonadati</taxon>
        <taxon>Planctomycetota</taxon>
        <taxon>Planctomycetia</taxon>
        <taxon>Pirellulales</taxon>
        <taxon>Pirellulaceae</taxon>
        <taxon>Roseiconus</taxon>
    </lineage>
</organism>
<dbReference type="SMART" id="SM00062">
    <property type="entry name" value="PBPb"/>
    <property type="match status" value="1"/>
</dbReference>
<dbReference type="Pfam" id="PF00497">
    <property type="entry name" value="SBP_bac_3"/>
    <property type="match status" value="1"/>
</dbReference>
<dbReference type="InterPro" id="IPR015683">
    <property type="entry name" value="Ionotropic_Glu_rcpt"/>
</dbReference>
<dbReference type="SUPFAM" id="SSF81324">
    <property type="entry name" value="Voltage-gated potassium channels"/>
    <property type="match status" value="1"/>
</dbReference>
<dbReference type="PANTHER" id="PTHR18966">
    <property type="entry name" value="IONOTROPIC GLUTAMATE RECEPTOR"/>
    <property type="match status" value="1"/>
</dbReference>
<feature type="domain" description="Ionotropic glutamate receptor C-terminal" evidence="12">
    <location>
        <begin position="41"/>
        <end position="363"/>
    </location>
</feature>
<reference evidence="13 14" key="1">
    <citation type="submission" date="2019-08" db="EMBL/GenBank/DDBJ databases">
        <authorList>
            <person name="Dhanesh K."/>
            <person name="Kumar G."/>
            <person name="Sasikala C."/>
            <person name="Venkata Ramana C."/>
        </authorList>
    </citation>
    <scope>NUCLEOTIDE SEQUENCE [LARGE SCALE GENOMIC DNA]</scope>
    <source>
        <strain evidence="13 14">JC645</strain>
    </source>
</reference>
<sequence length="367" mass="40523">MDRRDCKNAFAGLLSIVFLTITPAVELSAQVSENAERPPEVLLVGTKVSPPFAIKNSDGSWSGISIELWDHLADELDLEYELVEMSLDQMLTELEAGRLDAAVAAISVTSDRHERVGFCHPHFSTGLGIAVSARERTTAWSLVNRIVSSRLVKIIGSMIGIVLVCGLLFWVFERKTNTLMFGGKRRSGIGMGIWWSTILLFGHKGVVPVSVMGRILATFAMLASLILLSILTGIITSVLTVQQLDTGIASPTDLNRVRVATISSSTSEDYLRQRRIFFRAYPNPDEALRAIEDGKADAVVYDAALLKYMAAEQFANRIDVLPVVFNVQEYAIALQADSSLRKPLNEALLRYRESDAWGELLFRFLGE</sequence>
<protein>
    <submittedName>
        <fullName evidence="13">Transporter substrate-binding domain-containing protein</fullName>
    </submittedName>
</protein>